<evidence type="ECO:0000313" key="2">
    <source>
        <dbReference type="EMBL" id="CAA7032861.1"/>
    </source>
</evidence>
<comment type="caution">
    <text evidence="2">The sequence shown here is derived from an EMBL/GenBank/DDBJ whole genome shotgun (WGS) entry which is preliminary data.</text>
</comment>
<dbReference type="AlphaFoldDB" id="A0A6D2J6E9"/>
<feature type="coiled-coil region" evidence="1">
    <location>
        <begin position="4"/>
        <end position="31"/>
    </location>
</feature>
<gene>
    <name evidence="2" type="ORF">MERR_LOCUS20096</name>
</gene>
<reference evidence="2" key="1">
    <citation type="submission" date="2020-01" db="EMBL/GenBank/DDBJ databases">
        <authorList>
            <person name="Mishra B."/>
        </authorList>
    </citation>
    <scope>NUCLEOTIDE SEQUENCE [LARGE SCALE GENOMIC DNA]</scope>
</reference>
<dbReference type="Proteomes" id="UP000467841">
    <property type="component" value="Unassembled WGS sequence"/>
</dbReference>
<keyword evidence="1" id="KW-0175">Coiled coil</keyword>
<dbReference type="EMBL" id="CACVBM020001129">
    <property type="protein sequence ID" value="CAA7032861.1"/>
    <property type="molecule type" value="Genomic_DNA"/>
</dbReference>
<name>A0A6D2J6E9_9BRAS</name>
<evidence type="ECO:0000256" key="1">
    <source>
        <dbReference type="SAM" id="Coils"/>
    </source>
</evidence>
<sequence>MMMFRKSKKNNQEKEKEIDDIRESIETTSEIVDNLVKMEKLYVRLSVRSFIYSGRENDEVRASEFLETKALYEQLASATAEMRGVYCRAIVRLEKEIEALEIQTKAKQNWMNLILCGKLLPKQQDNTSVI</sequence>
<proteinExistence type="predicted"/>
<evidence type="ECO:0000313" key="3">
    <source>
        <dbReference type="Proteomes" id="UP000467841"/>
    </source>
</evidence>
<accession>A0A6D2J6E9</accession>
<organism evidence="2 3">
    <name type="scientific">Microthlaspi erraticum</name>
    <dbReference type="NCBI Taxonomy" id="1685480"/>
    <lineage>
        <taxon>Eukaryota</taxon>
        <taxon>Viridiplantae</taxon>
        <taxon>Streptophyta</taxon>
        <taxon>Embryophyta</taxon>
        <taxon>Tracheophyta</taxon>
        <taxon>Spermatophyta</taxon>
        <taxon>Magnoliopsida</taxon>
        <taxon>eudicotyledons</taxon>
        <taxon>Gunneridae</taxon>
        <taxon>Pentapetalae</taxon>
        <taxon>rosids</taxon>
        <taxon>malvids</taxon>
        <taxon>Brassicales</taxon>
        <taxon>Brassicaceae</taxon>
        <taxon>Coluteocarpeae</taxon>
        <taxon>Microthlaspi</taxon>
    </lineage>
</organism>
<protein>
    <submittedName>
        <fullName evidence="2">Uncharacterized protein</fullName>
    </submittedName>
</protein>
<keyword evidence="3" id="KW-1185">Reference proteome</keyword>